<keyword evidence="3" id="KW-1185">Reference proteome</keyword>
<dbReference type="AlphaFoldDB" id="A0A8J7WQT6"/>
<protein>
    <recommendedName>
        <fullName evidence="1">DUF7455 domain-containing protein</fullName>
    </recommendedName>
</protein>
<evidence type="ECO:0000259" key="1">
    <source>
        <dbReference type="Pfam" id="PF24254"/>
    </source>
</evidence>
<dbReference type="RefSeq" id="WP_211469389.1">
    <property type="nucleotide sequence ID" value="NZ_JAGSXH010000067.1"/>
</dbReference>
<dbReference type="Pfam" id="PF24254">
    <property type="entry name" value="DUF7455"/>
    <property type="match status" value="1"/>
</dbReference>
<gene>
    <name evidence="2" type="ORF">KGA66_18380</name>
</gene>
<evidence type="ECO:0000313" key="3">
    <source>
        <dbReference type="Proteomes" id="UP000677913"/>
    </source>
</evidence>
<organism evidence="2 3">
    <name type="scientific">Actinocrinis puniceicyclus</name>
    <dbReference type="NCBI Taxonomy" id="977794"/>
    <lineage>
        <taxon>Bacteria</taxon>
        <taxon>Bacillati</taxon>
        <taxon>Actinomycetota</taxon>
        <taxon>Actinomycetes</taxon>
        <taxon>Catenulisporales</taxon>
        <taxon>Actinospicaceae</taxon>
        <taxon>Actinocrinis</taxon>
    </lineage>
</organism>
<dbReference type="Proteomes" id="UP000677913">
    <property type="component" value="Unassembled WGS sequence"/>
</dbReference>
<evidence type="ECO:0000313" key="2">
    <source>
        <dbReference type="EMBL" id="MBS2965030.1"/>
    </source>
</evidence>
<sequence length="86" mass="8958">MNGTYGAETIERAPAWREFEPLTTTDSACCCCAAPVVMAILPLTEPGGDPADLLLCGHHLRASRVALRAAGAVVFDASGDVVRLTS</sequence>
<proteinExistence type="predicted"/>
<name>A0A8J7WQT6_9ACTN</name>
<dbReference type="InterPro" id="IPR055878">
    <property type="entry name" value="DUF7455"/>
</dbReference>
<comment type="caution">
    <text evidence="2">The sequence shown here is derived from an EMBL/GenBank/DDBJ whole genome shotgun (WGS) entry which is preliminary data.</text>
</comment>
<accession>A0A8J7WQT6</accession>
<reference evidence="2" key="1">
    <citation type="submission" date="2021-04" db="EMBL/GenBank/DDBJ databases">
        <title>Genome based classification of Actinospica acidithermotolerans sp. nov., an actinobacterium isolated from an Indonesian hot spring.</title>
        <authorList>
            <person name="Kusuma A.B."/>
            <person name="Putra K.E."/>
            <person name="Nafisah S."/>
            <person name="Loh J."/>
            <person name="Nouioui I."/>
            <person name="Goodfellow M."/>
        </authorList>
    </citation>
    <scope>NUCLEOTIDE SEQUENCE</scope>
    <source>
        <strain evidence="2">DSM 45618</strain>
    </source>
</reference>
<dbReference type="EMBL" id="JAGSXH010000067">
    <property type="protein sequence ID" value="MBS2965030.1"/>
    <property type="molecule type" value="Genomic_DNA"/>
</dbReference>
<feature type="domain" description="DUF7455" evidence="1">
    <location>
        <begin position="23"/>
        <end position="79"/>
    </location>
</feature>